<dbReference type="GO" id="GO:0006364">
    <property type="term" value="P:rRNA processing"/>
    <property type="evidence" value="ECO:0007669"/>
    <property type="project" value="InterPro"/>
</dbReference>
<evidence type="ECO:0000256" key="3">
    <source>
        <dbReference type="ARBA" id="ARBA00023054"/>
    </source>
</evidence>
<dbReference type="AlphaFoldDB" id="A0A1Y1KL06"/>
<feature type="compositionally biased region" description="Basic and acidic residues" evidence="5">
    <location>
        <begin position="12"/>
        <end position="28"/>
    </location>
</feature>
<feature type="region of interest" description="Disordered" evidence="5">
    <location>
        <begin position="346"/>
        <end position="380"/>
    </location>
</feature>
<dbReference type="GO" id="GO:0005730">
    <property type="term" value="C:nucleolus"/>
    <property type="evidence" value="ECO:0007669"/>
    <property type="project" value="UniProtKB-SubCell"/>
</dbReference>
<feature type="compositionally biased region" description="Acidic residues" evidence="5">
    <location>
        <begin position="36"/>
        <end position="48"/>
    </location>
</feature>
<feature type="region of interest" description="Disordered" evidence="5">
    <location>
        <begin position="423"/>
        <end position="447"/>
    </location>
</feature>
<feature type="region of interest" description="Disordered" evidence="5">
    <location>
        <begin position="256"/>
        <end position="333"/>
    </location>
</feature>
<accession>A0A1Y1KL06</accession>
<evidence type="ECO:0000313" key="8">
    <source>
        <dbReference type="EMBL" id="JAV60930.1"/>
    </source>
</evidence>
<dbReference type="Pfam" id="PF08159">
    <property type="entry name" value="NUC153"/>
    <property type="match status" value="1"/>
</dbReference>
<dbReference type="Pfam" id="PF25121">
    <property type="entry name" value="RRM_ESF1"/>
    <property type="match status" value="1"/>
</dbReference>
<feature type="compositionally biased region" description="Basic residues" evidence="5">
    <location>
        <begin position="363"/>
        <end position="372"/>
    </location>
</feature>
<dbReference type="InterPro" id="IPR056750">
    <property type="entry name" value="RRM_ESF1"/>
</dbReference>
<evidence type="ECO:0000256" key="2">
    <source>
        <dbReference type="ARBA" id="ARBA00009087"/>
    </source>
</evidence>
<dbReference type="PANTHER" id="PTHR12202:SF0">
    <property type="entry name" value="ESF1 HOMOLOG"/>
    <property type="match status" value="1"/>
</dbReference>
<feature type="compositionally biased region" description="Acidic residues" evidence="5">
    <location>
        <begin position="180"/>
        <end position="194"/>
    </location>
</feature>
<evidence type="ECO:0000259" key="7">
    <source>
        <dbReference type="Pfam" id="PF25121"/>
    </source>
</evidence>
<feature type="region of interest" description="Disordered" evidence="5">
    <location>
        <begin position="1"/>
        <end position="50"/>
    </location>
</feature>
<feature type="domain" description="NUC153" evidence="6">
    <location>
        <begin position="387"/>
        <end position="414"/>
    </location>
</feature>
<evidence type="ECO:0000256" key="5">
    <source>
        <dbReference type="SAM" id="MobiDB-lite"/>
    </source>
</evidence>
<keyword evidence="3" id="KW-0175">Coiled coil</keyword>
<dbReference type="GO" id="GO:0003723">
    <property type="term" value="F:RNA binding"/>
    <property type="evidence" value="ECO:0007669"/>
    <property type="project" value="TreeGrafter"/>
</dbReference>
<protein>
    <submittedName>
        <fullName evidence="8">Uncharacterized protein</fullName>
    </submittedName>
</protein>
<comment type="subcellular location">
    <subcellularLocation>
        <location evidence="1">Nucleus</location>
        <location evidence="1">Nucleolus</location>
    </subcellularLocation>
</comment>
<feature type="compositionally biased region" description="Basic and acidic residues" evidence="5">
    <location>
        <begin position="304"/>
        <end position="323"/>
    </location>
</feature>
<feature type="compositionally biased region" description="Basic and acidic residues" evidence="5">
    <location>
        <begin position="272"/>
        <end position="283"/>
    </location>
</feature>
<dbReference type="InterPro" id="IPR039754">
    <property type="entry name" value="Esf1"/>
</dbReference>
<dbReference type="InterPro" id="IPR012580">
    <property type="entry name" value="NUC153"/>
</dbReference>
<evidence type="ECO:0000256" key="4">
    <source>
        <dbReference type="ARBA" id="ARBA00023242"/>
    </source>
</evidence>
<evidence type="ECO:0000259" key="6">
    <source>
        <dbReference type="Pfam" id="PF08159"/>
    </source>
</evidence>
<organism evidence="8">
    <name type="scientific">Photinus pyralis</name>
    <name type="common">Common eastern firefly</name>
    <name type="synonym">Lampyris pyralis</name>
    <dbReference type="NCBI Taxonomy" id="7054"/>
    <lineage>
        <taxon>Eukaryota</taxon>
        <taxon>Metazoa</taxon>
        <taxon>Ecdysozoa</taxon>
        <taxon>Arthropoda</taxon>
        <taxon>Hexapoda</taxon>
        <taxon>Insecta</taxon>
        <taxon>Pterygota</taxon>
        <taxon>Neoptera</taxon>
        <taxon>Endopterygota</taxon>
        <taxon>Coleoptera</taxon>
        <taxon>Polyphaga</taxon>
        <taxon>Elateriformia</taxon>
        <taxon>Elateroidea</taxon>
        <taxon>Lampyridae</taxon>
        <taxon>Lampyrinae</taxon>
        <taxon>Photinus</taxon>
    </lineage>
</organism>
<feature type="region of interest" description="Disordered" evidence="5">
    <location>
        <begin position="176"/>
        <end position="205"/>
    </location>
</feature>
<sequence>MQYGLGSYSRYRPNEFGKKRMEEDETKGPMELIETPAEDLDEENEGEEGSTYHMEKLRQYQLNRLKYYYAVIVCDSENTANKIYTECDGMEYESSATKMDLRFIPNEMTFEDQPKELCDKLPEQGKYKPRFFTTTALQQAKVDCTWDETNPDRIELAQKLATGDEVGKDDLQTYLASSSGEEEENAEDQLEETNNEANNSNSTTLNKYKSLLQDIENQEKEKQKKDIDMEISWELDLKDKTEKLVKKKLNEKEEKTPFLQFLDKRKEKKKAKQEELKQKQKTVEEDDSDIPSDIDMNDPYFAEEFNKPEFKQKKTKTKAKDAEESTTGSQNAAELELLLMNTDDNKKHFSLQKIQERENEGKSKKKLKKKKEMKGNEQDDFKINLDDARFSALYSSHHFNVDPTNPHYKKTKGMDAFVTEKLKRRAEGEKDEDVPMESAGSRKQNVELNLLVKSVKRKTEALSGKGKKVKS</sequence>
<dbReference type="PANTHER" id="PTHR12202">
    <property type="entry name" value="ESF1 HOMOLOG"/>
    <property type="match status" value="1"/>
</dbReference>
<proteinExistence type="inferred from homology"/>
<comment type="similarity">
    <text evidence="2">Belongs to the ESF1 family.</text>
</comment>
<dbReference type="EMBL" id="GEZM01083934">
    <property type="protein sequence ID" value="JAV60930.1"/>
    <property type="molecule type" value="Transcribed_RNA"/>
</dbReference>
<evidence type="ECO:0000256" key="1">
    <source>
        <dbReference type="ARBA" id="ARBA00004604"/>
    </source>
</evidence>
<name>A0A1Y1KL06_PHOPY</name>
<reference evidence="8" key="1">
    <citation type="journal article" date="2016" name="Sci. Rep.">
        <title>Molecular characterization of firefly nuptial gifts: a multi-omics approach sheds light on postcopulatory sexual selection.</title>
        <authorList>
            <person name="Al-Wathiqui N."/>
            <person name="Fallon T.R."/>
            <person name="South A."/>
            <person name="Weng J.K."/>
            <person name="Lewis S.M."/>
        </authorList>
    </citation>
    <scope>NUCLEOTIDE SEQUENCE</scope>
</reference>
<feature type="compositionally biased region" description="Low complexity" evidence="5">
    <location>
        <begin position="195"/>
        <end position="205"/>
    </location>
</feature>
<feature type="compositionally biased region" description="Acidic residues" evidence="5">
    <location>
        <begin position="284"/>
        <end position="296"/>
    </location>
</feature>
<feature type="domain" description="ESF1 RRM" evidence="7">
    <location>
        <begin position="13"/>
        <end position="118"/>
    </location>
</feature>
<keyword evidence="4" id="KW-0539">Nucleus</keyword>